<protein>
    <submittedName>
        <fullName evidence="6">Putative triabin</fullName>
    </submittedName>
</protein>
<dbReference type="InterPro" id="IPR012674">
    <property type="entry name" value="Calycin"/>
</dbReference>
<feature type="non-terminal residue" evidence="6">
    <location>
        <position position="1"/>
    </location>
</feature>
<comment type="subcellular location">
    <subcellularLocation>
        <location evidence="1">Secreted</location>
    </subcellularLocation>
</comment>
<evidence type="ECO:0000256" key="1">
    <source>
        <dbReference type="ARBA" id="ARBA00004613"/>
    </source>
</evidence>
<feature type="signal peptide" evidence="5">
    <location>
        <begin position="1"/>
        <end position="15"/>
    </location>
</feature>
<dbReference type="Pfam" id="PF03973">
    <property type="entry name" value="Triabin"/>
    <property type="match status" value="1"/>
</dbReference>
<feature type="chain" id="PRO_5012204132" evidence="5">
    <location>
        <begin position="16"/>
        <end position="206"/>
    </location>
</feature>
<dbReference type="GO" id="GO:0030682">
    <property type="term" value="P:symbiont-mediated perturbation of host defenses"/>
    <property type="evidence" value="ECO:0007669"/>
    <property type="project" value="InterPro"/>
</dbReference>
<dbReference type="AlphaFoldDB" id="A0A069DX81"/>
<organism evidence="6">
    <name type="scientific">Panstrongylus megistus</name>
    <dbReference type="NCBI Taxonomy" id="65343"/>
    <lineage>
        <taxon>Eukaryota</taxon>
        <taxon>Metazoa</taxon>
        <taxon>Ecdysozoa</taxon>
        <taxon>Arthropoda</taxon>
        <taxon>Hexapoda</taxon>
        <taxon>Insecta</taxon>
        <taxon>Pterygota</taxon>
        <taxon>Neoptera</taxon>
        <taxon>Paraneoptera</taxon>
        <taxon>Hemiptera</taxon>
        <taxon>Heteroptera</taxon>
        <taxon>Panheteroptera</taxon>
        <taxon>Cimicomorpha</taxon>
        <taxon>Reduviidae</taxon>
        <taxon>Triatominae</taxon>
        <taxon>Panstrongylus</taxon>
    </lineage>
</organism>
<name>A0A069DX81_9HEMI</name>
<evidence type="ECO:0000256" key="2">
    <source>
        <dbReference type="ARBA" id="ARBA00022525"/>
    </source>
</evidence>
<keyword evidence="2" id="KW-0964">Secreted</keyword>
<evidence type="ECO:0000256" key="4">
    <source>
        <dbReference type="ARBA" id="ARBA00034121"/>
    </source>
</evidence>
<accession>A0A069DX81</accession>
<comment type="similarity">
    <text evidence="4">Belongs to the calycin superfamily. Triabin family.</text>
</comment>
<dbReference type="GO" id="GO:0005576">
    <property type="term" value="C:extracellular region"/>
    <property type="evidence" value="ECO:0007669"/>
    <property type="project" value="UniProtKB-SubCell"/>
</dbReference>
<sequence length="206" mass="23856">LIAAIFFGILTNAFAEFYFDNRECQHEAMKNFNLEKYLKIGHAYVTHSKDKINSEFCRELNSTKLSNGTIKTIVENYEDIFGDTLHYTMYCNSKQKNGEKGEFSYECNNFNDPKESPDDNYEQYTSVIDTDYTTYAILYWCTRMHKGLVTVYNILVLKTDKNAGDDIIKTSLQSKGMEFDKFFSSDNTYCDKAKKEGKKGEGKKET</sequence>
<reference evidence="6" key="1">
    <citation type="journal article" date="2015" name="J. Med. Entomol.">
        <title>A Deep Insight Into the Sialotranscriptome of the Chagas Disease Vector, Panstrongylus megistus (Hemiptera: Heteroptera).</title>
        <authorList>
            <person name="Ribeiro J.M."/>
            <person name="Schwarz A."/>
            <person name="Francischetti I.M."/>
        </authorList>
    </citation>
    <scope>NUCLEOTIDE SEQUENCE</scope>
    <source>
        <tissue evidence="6">Salivary glands</tissue>
    </source>
</reference>
<keyword evidence="3 5" id="KW-0732">Signal</keyword>
<dbReference type="SUPFAM" id="SSF50814">
    <property type="entry name" value="Lipocalins"/>
    <property type="match status" value="1"/>
</dbReference>
<dbReference type="EMBL" id="GBGD01002945">
    <property type="protein sequence ID" value="JAC85944.1"/>
    <property type="molecule type" value="mRNA"/>
</dbReference>
<dbReference type="Gene3D" id="2.40.128.20">
    <property type="match status" value="1"/>
</dbReference>
<evidence type="ECO:0000313" key="6">
    <source>
        <dbReference type="EMBL" id="JAC85944.1"/>
    </source>
</evidence>
<evidence type="ECO:0000256" key="5">
    <source>
        <dbReference type="SAM" id="SignalP"/>
    </source>
</evidence>
<dbReference type="InterPro" id="IPR005657">
    <property type="entry name" value="Triabi/Procalin"/>
</dbReference>
<evidence type="ECO:0000256" key="3">
    <source>
        <dbReference type="ARBA" id="ARBA00022729"/>
    </source>
</evidence>
<proteinExistence type="evidence at transcript level"/>